<gene>
    <name evidence="1" type="ORF">ATN07_32730</name>
</gene>
<evidence type="ECO:0000313" key="1">
    <source>
        <dbReference type="EMBL" id="AND28496.1"/>
    </source>
</evidence>
<name>A0A160LJW1_BACTI</name>
<dbReference type="RefSeq" id="WP_001186810.1">
    <property type="nucleotide sequence ID" value="NZ_CP013278.1"/>
</dbReference>
<keyword evidence="1" id="KW-0614">Plasmid</keyword>
<dbReference type="PATRIC" id="fig|1430.6.peg.2148"/>
<proteinExistence type="predicted"/>
<sequence>MQQLTNKLDSTEIFQTISKTSMVEDIINNLVSYPTLHAIKIRKGAFSNYEQYKVFLENAPKFKNRLQNYFALYCHKNGFASKLKEEYISVRGYYVENKNFLVSLEGEELITIYAELKPVTNKDSVAGLYHWEDKLNELRTDVSTNGL</sequence>
<dbReference type="AlphaFoldDB" id="A0A160LJW1"/>
<dbReference type="EMBL" id="CP013278">
    <property type="protein sequence ID" value="AND28496.1"/>
    <property type="molecule type" value="Genomic_DNA"/>
</dbReference>
<geneLocation type="plasmid" evidence="1">
    <name>pAM65-52-3-235K</name>
</geneLocation>
<reference evidence="1" key="1">
    <citation type="journal article" date="2017" name="Res. Microbiol.">
        <title>Comparative genomics of extrachromosomal elements in Bacillus thuringiensis subsp. israelensis.</title>
        <authorList>
            <person name="Bolotin A."/>
            <person name="Gillis A."/>
            <person name="Sanchis V."/>
            <person name="Nielsen-LeRoux C."/>
            <person name="Mahillon J."/>
            <person name="Lereclus D."/>
            <person name="Sorokin A."/>
        </authorList>
    </citation>
    <scope>NUCLEOTIDE SEQUENCE</scope>
    <source>
        <strain evidence="1">AM65-52</strain>
        <plasmid evidence="1">pAM65-52-3-235K</plasmid>
    </source>
</reference>
<organism evidence="1">
    <name type="scientific">Bacillus thuringiensis subsp. israelensis</name>
    <dbReference type="NCBI Taxonomy" id="1430"/>
    <lineage>
        <taxon>Bacteria</taxon>
        <taxon>Bacillati</taxon>
        <taxon>Bacillota</taxon>
        <taxon>Bacilli</taxon>
        <taxon>Bacillales</taxon>
        <taxon>Bacillaceae</taxon>
        <taxon>Bacillus</taxon>
        <taxon>Bacillus cereus group</taxon>
    </lineage>
</organism>
<protein>
    <submittedName>
        <fullName evidence="1">Uncharacterized protein</fullName>
    </submittedName>
</protein>
<accession>A0A160LJW1</accession>